<dbReference type="GO" id="GO:0008168">
    <property type="term" value="F:methyltransferase activity"/>
    <property type="evidence" value="ECO:0007669"/>
    <property type="project" value="UniProtKB-KW"/>
</dbReference>
<dbReference type="InterPro" id="IPR046341">
    <property type="entry name" value="SET_dom_sf"/>
</dbReference>
<keyword evidence="3" id="KW-0158">Chromosome</keyword>
<proteinExistence type="predicted"/>
<reference evidence="10" key="1">
    <citation type="submission" date="2020-06" db="EMBL/GenBank/DDBJ databases">
        <title>Draft genome sequences of strains closely related to Aspergillus parafelis and Aspergillus hiratsukae.</title>
        <authorList>
            <person name="Dos Santos R.A.C."/>
            <person name="Rivero-Menendez O."/>
            <person name="Steenwyk J.L."/>
            <person name="Mead M.E."/>
            <person name="Goldman G.H."/>
            <person name="Alastruey-Izquierdo A."/>
            <person name="Rokas A."/>
        </authorList>
    </citation>
    <scope>NUCLEOTIDE SEQUENCE</scope>
    <source>
        <strain evidence="10">CNM-CM6106</strain>
    </source>
</reference>
<dbReference type="SUPFAM" id="SSF82199">
    <property type="entry name" value="SET domain"/>
    <property type="match status" value="1"/>
</dbReference>
<evidence type="ECO:0000256" key="1">
    <source>
        <dbReference type="ARBA" id="ARBA00004123"/>
    </source>
</evidence>
<protein>
    <recommendedName>
        <fullName evidence="9">SET domain-containing protein</fullName>
    </recommendedName>
</protein>
<evidence type="ECO:0000256" key="7">
    <source>
        <dbReference type="ARBA" id="ARBA00023242"/>
    </source>
</evidence>
<evidence type="ECO:0000256" key="5">
    <source>
        <dbReference type="ARBA" id="ARBA00022679"/>
    </source>
</evidence>
<dbReference type="InterPro" id="IPR001214">
    <property type="entry name" value="SET_dom"/>
</dbReference>
<accession>A0A8H6PPP1</accession>
<dbReference type="Proteomes" id="UP000662466">
    <property type="component" value="Unassembled WGS sequence"/>
</dbReference>
<organism evidence="10 11">
    <name type="scientific">Aspergillus hiratsukae</name>
    <dbReference type="NCBI Taxonomy" id="1194566"/>
    <lineage>
        <taxon>Eukaryota</taxon>
        <taxon>Fungi</taxon>
        <taxon>Dikarya</taxon>
        <taxon>Ascomycota</taxon>
        <taxon>Pezizomycotina</taxon>
        <taxon>Eurotiomycetes</taxon>
        <taxon>Eurotiomycetidae</taxon>
        <taxon>Eurotiales</taxon>
        <taxon>Aspergillaceae</taxon>
        <taxon>Aspergillus</taxon>
        <taxon>Aspergillus subgen. Fumigati</taxon>
    </lineage>
</organism>
<evidence type="ECO:0000256" key="2">
    <source>
        <dbReference type="ARBA" id="ARBA00004286"/>
    </source>
</evidence>
<dbReference type="PANTHER" id="PTHR22884">
    <property type="entry name" value="SET DOMAIN PROTEINS"/>
    <property type="match status" value="1"/>
</dbReference>
<evidence type="ECO:0000256" key="6">
    <source>
        <dbReference type="ARBA" id="ARBA00022691"/>
    </source>
</evidence>
<evidence type="ECO:0000313" key="11">
    <source>
        <dbReference type="Proteomes" id="UP000662466"/>
    </source>
</evidence>
<dbReference type="PROSITE" id="PS50280">
    <property type="entry name" value="SET"/>
    <property type="match status" value="1"/>
</dbReference>
<evidence type="ECO:0000259" key="9">
    <source>
        <dbReference type="PROSITE" id="PS50280"/>
    </source>
</evidence>
<gene>
    <name evidence="10" type="ORF">CNMCM6106_004588</name>
</gene>
<name>A0A8H6PPP1_9EURO</name>
<keyword evidence="7" id="KW-0539">Nucleus</keyword>
<evidence type="ECO:0000256" key="4">
    <source>
        <dbReference type="ARBA" id="ARBA00022603"/>
    </source>
</evidence>
<keyword evidence="4" id="KW-0489">Methyltransferase</keyword>
<dbReference type="AlphaFoldDB" id="A0A8H6PPP1"/>
<feature type="compositionally biased region" description="Basic and acidic residues" evidence="8">
    <location>
        <begin position="33"/>
        <end position="44"/>
    </location>
</feature>
<feature type="region of interest" description="Disordered" evidence="8">
    <location>
        <begin position="1"/>
        <end position="48"/>
    </location>
</feature>
<dbReference type="Gene3D" id="2.170.270.10">
    <property type="entry name" value="SET domain"/>
    <property type="match status" value="1"/>
</dbReference>
<comment type="caution">
    <text evidence="10">The sequence shown here is derived from an EMBL/GenBank/DDBJ whole genome shotgun (WGS) entry which is preliminary data.</text>
</comment>
<keyword evidence="5" id="KW-0808">Transferase</keyword>
<dbReference type="GO" id="GO:0005694">
    <property type="term" value="C:chromosome"/>
    <property type="evidence" value="ECO:0007669"/>
    <property type="project" value="UniProtKB-SubCell"/>
</dbReference>
<sequence>MAEKRRAPDDHVEDLTEGHEPKNFKKVRFQLPRHHEGLPEKDSPATDTDDELFERTLRTMHVKERVHDILAAMYYDMHILSWRRNELMQNRIRPWPDLSFYRVQHQEAAWLIDRTMRRAMLAKVGQTSSEDLTYLSKQEAHRVGQFFRRLNLRVFAICAVSEAFRLALCKEDQLVWAVLVNKIAENWASIGTFARSRGLDWQGLLLKYADKDDSLLQQALAPVSDLAEEHPHHRVITNGPAPRKHSHRKPQYEGHLQINIDHNLFNPSYFKDKKDPTIRVPDRDGRCDLCYAERECDCWISHPTLATCLVELVDYPSRGIGVRALTRFKKGEILDQYLGELRPVDYQDDHAYALLHEPKMVEGSPLALISAKRYGNWTRFLNHSCKPSATFLKMTVGKKITMAVQAVRDIDIFEEITIDYGKGYWKNRVCLCGEPDCHSQGATKEETEA</sequence>
<dbReference type="GO" id="GO:0005634">
    <property type="term" value="C:nucleus"/>
    <property type="evidence" value="ECO:0007669"/>
    <property type="project" value="UniProtKB-SubCell"/>
</dbReference>
<evidence type="ECO:0000256" key="8">
    <source>
        <dbReference type="SAM" id="MobiDB-lite"/>
    </source>
</evidence>
<dbReference type="Pfam" id="PF00856">
    <property type="entry name" value="SET"/>
    <property type="match status" value="1"/>
</dbReference>
<dbReference type="InterPro" id="IPR050777">
    <property type="entry name" value="SET2_Histone-Lys_MeTrsfase"/>
</dbReference>
<dbReference type="SMART" id="SM00317">
    <property type="entry name" value="SET"/>
    <property type="match status" value="1"/>
</dbReference>
<keyword evidence="6" id="KW-0949">S-adenosyl-L-methionine</keyword>
<comment type="subcellular location">
    <subcellularLocation>
        <location evidence="2">Chromosome</location>
    </subcellularLocation>
    <subcellularLocation>
        <location evidence="1">Nucleus</location>
    </subcellularLocation>
</comment>
<dbReference type="EMBL" id="JACBAF010002292">
    <property type="protein sequence ID" value="KAF7158222.1"/>
    <property type="molecule type" value="Genomic_DNA"/>
</dbReference>
<evidence type="ECO:0000256" key="3">
    <source>
        <dbReference type="ARBA" id="ARBA00022454"/>
    </source>
</evidence>
<dbReference type="GO" id="GO:0032259">
    <property type="term" value="P:methylation"/>
    <property type="evidence" value="ECO:0007669"/>
    <property type="project" value="UniProtKB-KW"/>
</dbReference>
<feature type="domain" description="SET" evidence="9">
    <location>
        <begin position="308"/>
        <end position="421"/>
    </location>
</feature>
<evidence type="ECO:0000313" key="10">
    <source>
        <dbReference type="EMBL" id="KAF7158222.1"/>
    </source>
</evidence>
<feature type="compositionally biased region" description="Basic and acidic residues" evidence="8">
    <location>
        <begin position="1"/>
        <end position="23"/>
    </location>
</feature>